<evidence type="ECO:0000256" key="4">
    <source>
        <dbReference type="ARBA" id="ARBA00022833"/>
    </source>
</evidence>
<keyword evidence="5" id="KW-0805">Transcription regulation</keyword>
<dbReference type="SUPFAM" id="SSF57667">
    <property type="entry name" value="beta-beta-alpha zinc fingers"/>
    <property type="match status" value="1"/>
</dbReference>
<reference evidence="11" key="1">
    <citation type="submission" date="2025-08" db="UniProtKB">
        <authorList>
            <consortium name="RefSeq"/>
        </authorList>
    </citation>
    <scope>IDENTIFICATION</scope>
</reference>
<comment type="subcellular location">
    <subcellularLocation>
        <location evidence="1">Nucleus</location>
    </subcellularLocation>
</comment>
<dbReference type="GeneID" id="136079052"/>
<dbReference type="Pfam" id="PF02892">
    <property type="entry name" value="zf-BED"/>
    <property type="match status" value="1"/>
</dbReference>
<evidence type="ECO:0000256" key="1">
    <source>
        <dbReference type="ARBA" id="ARBA00004123"/>
    </source>
</evidence>
<keyword evidence="4" id="KW-0862">Zinc</keyword>
<keyword evidence="6" id="KW-0804">Transcription</keyword>
<evidence type="ECO:0000256" key="6">
    <source>
        <dbReference type="ARBA" id="ARBA00023163"/>
    </source>
</evidence>
<dbReference type="PROSITE" id="PS50808">
    <property type="entry name" value="ZF_BED"/>
    <property type="match status" value="1"/>
</dbReference>
<evidence type="ECO:0000313" key="10">
    <source>
        <dbReference type="Proteomes" id="UP001652625"/>
    </source>
</evidence>
<accession>A0ABM4BP25</accession>
<evidence type="ECO:0000256" key="5">
    <source>
        <dbReference type="ARBA" id="ARBA00023015"/>
    </source>
</evidence>
<evidence type="ECO:0000256" key="2">
    <source>
        <dbReference type="ARBA" id="ARBA00022723"/>
    </source>
</evidence>
<evidence type="ECO:0000256" key="3">
    <source>
        <dbReference type="ARBA" id="ARBA00022771"/>
    </source>
</evidence>
<gene>
    <name evidence="11" type="primary">LOC136079052</name>
</gene>
<dbReference type="PANTHER" id="PTHR46481:SF10">
    <property type="entry name" value="ZINC FINGER BED DOMAIN-CONTAINING PROTEIN 39"/>
    <property type="match status" value="1"/>
</dbReference>
<dbReference type="RefSeq" id="XP_065650865.1">
    <property type="nucleotide sequence ID" value="XM_065794793.1"/>
</dbReference>
<evidence type="ECO:0000256" key="8">
    <source>
        <dbReference type="PROSITE-ProRule" id="PRU00027"/>
    </source>
</evidence>
<keyword evidence="7" id="KW-0539">Nucleus</keyword>
<dbReference type="SMART" id="SM00614">
    <property type="entry name" value="ZnF_BED"/>
    <property type="match status" value="1"/>
</dbReference>
<keyword evidence="3 8" id="KW-0863">Zinc-finger</keyword>
<dbReference type="InterPro" id="IPR036236">
    <property type="entry name" value="Znf_C2H2_sf"/>
</dbReference>
<protein>
    <submittedName>
        <fullName evidence="11">Uncharacterized protein LOC136079052</fullName>
    </submittedName>
</protein>
<sequence>MPRPRTEIWNHFDEEVSPTPDEERLVTAKCSYCFAICKLTDRNTSGMRSHLTRKHPVQFAGLEKKRYVPFDELEQTCNEDEAYEQVRDDKTPLVLGSKVKQGRLSGPSAEKVQNLKHWVKYKPQDREQLRRDIEIVKFLARLNLPFSLIEHEAFKDYVHYWNPKMNVRTATTHSRFKLTLLYKNMKICVDDILKEELPKVVEKGGSWAKNF</sequence>
<keyword evidence="10" id="KW-1185">Reference proteome</keyword>
<name>A0ABM4BP25_HYDVU</name>
<keyword evidence="2" id="KW-0479">Metal-binding</keyword>
<organism evidence="10 11">
    <name type="scientific">Hydra vulgaris</name>
    <name type="common">Hydra</name>
    <name type="synonym">Hydra attenuata</name>
    <dbReference type="NCBI Taxonomy" id="6087"/>
    <lineage>
        <taxon>Eukaryota</taxon>
        <taxon>Metazoa</taxon>
        <taxon>Cnidaria</taxon>
        <taxon>Hydrozoa</taxon>
        <taxon>Hydroidolina</taxon>
        <taxon>Anthoathecata</taxon>
        <taxon>Aplanulata</taxon>
        <taxon>Hydridae</taxon>
        <taxon>Hydra</taxon>
    </lineage>
</organism>
<feature type="domain" description="BED-type" evidence="9">
    <location>
        <begin position="3"/>
        <end position="62"/>
    </location>
</feature>
<dbReference type="InterPro" id="IPR052035">
    <property type="entry name" value="ZnF_BED_domain_contain"/>
</dbReference>
<dbReference type="InterPro" id="IPR003656">
    <property type="entry name" value="Znf_BED"/>
</dbReference>
<evidence type="ECO:0000259" key="9">
    <source>
        <dbReference type="PROSITE" id="PS50808"/>
    </source>
</evidence>
<evidence type="ECO:0000256" key="7">
    <source>
        <dbReference type="ARBA" id="ARBA00023242"/>
    </source>
</evidence>
<proteinExistence type="predicted"/>
<evidence type="ECO:0000313" key="11">
    <source>
        <dbReference type="RefSeq" id="XP_065650865.1"/>
    </source>
</evidence>
<dbReference type="Proteomes" id="UP001652625">
    <property type="component" value="Chromosome 04"/>
</dbReference>
<dbReference type="PANTHER" id="PTHR46481">
    <property type="entry name" value="ZINC FINGER BED DOMAIN-CONTAINING PROTEIN 4"/>
    <property type="match status" value="1"/>
</dbReference>